<keyword evidence="9 13" id="KW-0472">Membrane</keyword>
<dbReference type="CDD" id="cd06225">
    <property type="entry name" value="HAMP"/>
    <property type="match status" value="1"/>
</dbReference>
<dbReference type="GO" id="GO:0007165">
    <property type="term" value="P:signal transduction"/>
    <property type="evidence" value="ECO:0007669"/>
    <property type="project" value="UniProtKB-KW"/>
</dbReference>
<dbReference type="Pfam" id="PF00672">
    <property type="entry name" value="HAMP"/>
    <property type="match status" value="1"/>
</dbReference>
<evidence type="ECO:0000256" key="1">
    <source>
        <dbReference type="ARBA" id="ARBA00004533"/>
    </source>
</evidence>
<evidence type="ECO:0000256" key="10">
    <source>
        <dbReference type="ARBA" id="ARBA00023224"/>
    </source>
</evidence>
<sequence>MQFSLKRKMVSSVVLAIAITSATLLFVGYKTFNTHSWRAIESESRNTLEAHAKGIADWFHDKQLAVKGLREEIERNPDLDIVPHLRQTLIAGGFGLSYYGNEQGDMFRHDPSLNKPGYDPRARGWYKEAKAEDRAITTAPYVSVTMQTLVVTLTDPVRQNGKLIGVAASNLALDKLIKDVLAIQVPGNGQAILVNRKGAIVAHPNKDVLLKPIHEIASELNITQLIQAADSDTAIYATVNGAEKVIMAQPIEYTDWLLVMEMDKATLEEPITDMLFSQALIGLLVLVIMAAATSWFVARQLIELGRVSEALADIAEGDGDLTRRLQVTSQDEVGQLAEKFNKFVDRLHVMVKNVRDVSGALNLGADEAARTATQRSNSIRQQQDEITMVATAVTEMASATAEIAGNADNTAKNANQSVELSQHGFQQMTKSQDSIHSLASELNNAVEIIGELEAHGQQISTILATIRDIAEQTNLLALNAAIEAARAGEQGRGFAVVADEVRVLSQRTHASTEEIQSKIQGLQKATNDAVSVMKQSHQLAETSVADVNLTGESLTAIGEAIQTISDMATQIASAAEEQSLVTADINGNTESVREVSDRLAHDAIDAVEQAKRLHALAGDLDREISRFKL</sequence>
<keyword evidence="4" id="KW-0488">Methylation</keyword>
<evidence type="ECO:0000259" key="14">
    <source>
        <dbReference type="PROSITE" id="PS50111"/>
    </source>
</evidence>
<comment type="caution">
    <text evidence="16">The sequence shown here is derived from an EMBL/GenBank/DDBJ whole genome shotgun (WGS) entry which is preliminary data.</text>
</comment>
<evidence type="ECO:0000256" key="5">
    <source>
        <dbReference type="ARBA" id="ARBA00022500"/>
    </source>
</evidence>
<feature type="transmembrane region" description="Helical" evidence="13">
    <location>
        <begin position="275"/>
        <end position="298"/>
    </location>
</feature>
<dbReference type="InterPro" id="IPR004089">
    <property type="entry name" value="MCPsignal_dom"/>
</dbReference>
<evidence type="ECO:0000256" key="7">
    <source>
        <dbReference type="ARBA" id="ARBA00022692"/>
    </source>
</evidence>
<evidence type="ECO:0000256" key="9">
    <source>
        <dbReference type="ARBA" id="ARBA00023136"/>
    </source>
</evidence>
<dbReference type="SMART" id="SM00283">
    <property type="entry name" value="MA"/>
    <property type="match status" value="1"/>
</dbReference>
<evidence type="ECO:0000259" key="15">
    <source>
        <dbReference type="PROSITE" id="PS50885"/>
    </source>
</evidence>
<dbReference type="Proteomes" id="UP000664056">
    <property type="component" value="Unassembled WGS sequence"/>
</dbReference>
<reference evidence="16" key="2">
    <citation type="submission" date="2019-01" db="EMBL/GenBank/DDBJ databases">
        <authorList>
            <consortium name="NCBI Pathogen Detection Project"/>
        </authorList>
    </citation>
    <scope>NUCLEOTIDE SEQUENCE</scope>
    <source>
        <strain evidence="16">BCW_3452</strain>
    </source>
</reference>
<dbReference type="PANTHER" id="PTHR32089">
    <property type="entry name" value="METHYL-ACCEPTING CHEMOTAXIS PROTEIN MCPB"/>
    <property type="match status" value="1"/>
</dbReference>
<reference evidence="17" key="3">
    <citation type="submission" date="2021-03" db="EMBL/GenBank/DDBJ databases">
        <title>Study of the foodborne Vibrio vulnificus isolates from China.</title>
        <authorList>
            <person name="Zheng Z."/>
            <person name="Ye L."/>
        </authorList>
    </citation>
    <scope>NUCLEOTIDE SEQUENCE</scope>
    <source>
        <strain evidence="17">Vv1582</strain>
    </source>
</reference>
<dbReference type="SUPFAM" id="SSF103190">
    <property type="entry name" value="Sensory domain-like"/>
    <property type="match status" value="1"/>
</dbReference>
<keyword evidence="5" id="KW-0145">Chemotaxis</keyword>
<evidence type="ECO:0000256" key="13">
    <source>
        <dbReference type="SAM" id="Phobius"/>
    </source>
</evidence>
<evidence type="ECO:0000256" key="12">
    <source>
        <dbReference type="PROSITE-ProRule" id="PRU00284"/>
    </source>
</evidence>
<comment type="similarity">
    <text evidence="11">Belongs to the methyl-accepting chemotaxis (MCP) protein family.</text>
</comment>
<dbReference type="OrthoDB" id="2489132at2"/>
<evidence type="ECO:0000256" key="3">
    <source>
        <dbReference type="ARBA" id="ARBA00022475"/>
    </source>
</evidence>
<dbReference type="FunFam" id="3.30.450.20:FF:000048">
    <property type="entry name" value="Methyl-accepting chemotaxis protein"/>
    <property type="match status" value="1"/>
</dbReference>
<dbReference type="CDD" id="cd12913">
    <property type="entry name" value="PDC1_MCP_like"/>
    <property type="match status" value="1"/>
</dbReference>
<dbReference type="Gene3D" id="3.30.450.20">
    <property type="entry name" value="PAS domain"/>
    <property type="match status" value="2"/>
</dbReference>
<evidence type="ECO:0000256" key="11">
    <source>
        <dbReference type="ARBA" id="ARBA00029447"/>
    </source>
</evidence>
<reference evidence="16" key="1">
    <citation type="journal article" date="2018" name="Genome Biol.">
        <title>SKESA: strategic k-mer extension for scrupulous assemblies.</title>
        <authorList>
            <person name="Souvorov A."/>
            <person name="Agarwala R."/>
            <person name="Lipman D.J."/>
        </authorList>
    </citation>
    <scope>NUCLEOTIDE SEQUENCE</scope>
    <source>
        <strain evidence="16">BCW_3452</strain>
    </source>
</reference>
<name>A0A087ILW0_VIBVL</name>
<dbReference type="PROSITE" id="PS50885">
    <property type="entry name" value="HAMP"/>
    <property type="match status" value="1"/>
</dbReference>
<dbReference type="GO" id="GO:0043200">
    <property type="term" value="P:response to amino acid"/>
    <property type="evidence" value="ECO:0007669"/>
    <property type="project" value="UniProtKB-ARBA"/>
</dbReference>
<comment type="subcellular location">
    <subcellularLocation>
        <location evidence="1">Cell inner membrane</location>
    </subcellularLocation>
    <subcellularLocation>
        <location evidence="2">Cell membrane</location>
        <topology evidence="2">Multi-pass membrane protein</topology>
    </subcellularLocation>
</comment>
<dbReference type="InterPro" id="IPR033479">
    <property type="entry name" value="dCache_1"/>
</dbReference>
<feature type="domain" description="Methyl-accepting transducer" evidence="14">
    <location>
        <begin position="357"/>
        <end position="593"/>
    </location>
</feature>
<evidence type="ECO:0000313" key="17">
    <source>
        <dbReference type="EMBL" id="MBN8120606.1"/>
    </source>
</evidence>
<proteinExistence type="inferred from homology"/>
<feature type="domain" description="HAMP" evidence="15">
    <location>
        <begin position="295"/>
        <end position="352"/>
    </location>
</feature>
<dbReference type="SUPFAM" id="SSF58104">
    <property type="entry name" value="Methyl-accepting chemotaxis protein (MCP) signaling domain"/>
    <property type="match status" value="1"/>
</dbReference>
<dbReference type="EMBL" id="JAFKOQ010000001">
    <property type="protein sequence ID" value="MBN8120606.1"/>
    <property type="molecule type" value="Genomic_DNA"/>
</dbReference>
<keyword evidence="8 13" id="KW-1133">Transmembrane helix</keyword>
<protein>
    <submittedName>
        <fullName evidence="16">Methyl-accepting chemotaxis protein</fullName>
    </submittedName>
</protein>
<dbReference type="CDD" id="cd11386">
    <property type="entry name" value="MCP_signal"/>
    <property type="match status" value="1"/>
</dbReference>
<dbReference type="SMART" id="SM00304">
    <property type="entry name" value="HAMP"/>
    <property type="match status" value="2"/>
</dbReference>
<accession>A0A087ILW0</accession>
<dbReference type="Pfam" id="PF00015">
    <property type="entry name" value="MCPsignal"/>
    <property type="match status" value="1"/>
</dbReference>
<organism evidence="16">
    <name type="scientific">Vibrio vulnificus</name>
    <dbReference type="NCBI Taxonomy" id="672"/>
    <lineage>
        <taxon>Bacteria</taxon>
        <taxon>Pseudomonadati</taxon>
        <taxon>Pseudomonadota</taxon>
        <taxon>Gammaproteobacteria</taxon>
        <taxon>Vibrionales</taxon>
        <taxon>Vibrionaceae</taxon>
        <taxon>Vibrio</taxon>
    </lineage>
</organism>
<evidence type="ECO:0000256" key="2">
    <source>
        <dbReference type="ARBA" id="ARBA00004651"/>
    </source>
</evidence>
<dbReference type="EMBL" id="DACRBY010000002">
    <property type="protein sequence ID" value="HAS8538527.1"/>
    <property type="molecule type" value="Genomic_DNA"/>
</dbReference>
<keyword evidence="7 13" id="KW-0812">Transmembrane</keyword>
<dbReference type="RefSeq" id="WP_017422755.1">
    <property type="nucleotide sequence ID" value="NZ_CP014637.1"/>
</dbReference>
<dbReference type="FunFam" id="1.10.287.950:FF:000001">
    <property type="entry name" value="Methyl-accepting chemotaxis sensory transducer"/>
    <property type="match status" value="1"/>
</dbReference>
<feature type="transmembrane region" description="Helical" evidence="13">
    <location>
        <begin position="12"/>
        <end position="29"/>
    </location>
</feature>
<dbReference type="GO" id="GO:0005886">
    <property type="term" value="C:plasma membrane"/>
    <property type="evidence" value="ECO:0007669"/>
    <property type="project" value="UniProtKB-SubCell"/>
</dbReference>
<dbReference type="Pfam" id="PF02743">
    <property type="entry name" value="dCache_1"/>
    <property type="match status" value="1"/>
</dbReference>
<dbReference type="InterPro" id="IPR029151">
    <property type="entry name" value="Sensor-like_sf"/>
</dbReference>
<dbReference type="InterPro" id="IPR003660">
    <property type="entry name" value="HAMP_dom"/>
</dbReference>
<gene>
    <name evidence="16" type="ORF">I7730_01845</name>
    <name evidence="17" type="ORF">J0J18_02590</name>
</gene>
<keyword evidence="3" id="KW-1003">Cell membrane</keyword>
<dbReference type="Gene3D" id="1.10.287.950">
    <property type="entry name" value="Methyl-accepting chemotaxis protein"/>
    <property type="match status" value="1"/>
</dbReference>
<evidence type="ECO:0000313" key="16">
    <source>
        <dbReference type="EMBL" id="HAS8538527.1"/>
    </source>
</evidence>
<evidence type="ECO:0000256" key="8">
    <source>
        <dbReference type="ARBA" id="ARBA00022989"/>
    </source>
</evidence>
<keyword evidence="6" id="KW-0997">Cell inner membrane</keyword>
<keyword evidence="10 12" id="KW-0807">Transducer</keyword>
<dbReference type="CDD" id="cd12912">
    <property type="entry name" value="PDC2_MCP_like"/>
    <property type="match status" value="1"/>
</dbReference>
<dbReference type="AlphaFoldDB" id="A0A087ILW0"/>
<dbReference type="GO" id="GO:0006935">
    <property type="term" value="P:chemotaxis"/>
    <property type="evidence" value="ECO:0007669"/>
    <property type="project" value="UniProtKB-KW"/>
</dbReference>
<dbReference type="Proteomes" id="UP000863257">
    <property type="component" value="Unassembled WGS sequence"/>
</dbReference>
<dbReference type="PROSITE" id="PS50111">
    <property type="entry name" value="CHEMOTAXIS_TRANSDUC_2"/>
    <property type="match status" value="1"/>
</dbReference>
<evidence type="ECO:0000256" key="4">
    <source>
        <dbReference type="ARBA" id="ARBA00022481"/>
    </source>
</evidence>
<dbReference type="GeneID" id="93897951"/>
<evidence type="ECO:0000256" key="6">
    <source>
        <dbReference type="ARBA" id="ARBA00022519"/>
    </source>
</evidence>
<dbReference type="PANTHER" id="PTHR32089:SF117">
    <property type="entry name" value="METHYL ACCEPTING SENSORY TRANSDUCER WITH CACHE_1 SMALL MOLECULE BINDING DOMAIN"/>
    <property type="match status" value="1"/>
</dbReference>
<dbReference type="GO" id="GO:0016597">
    <property type="term" value="F:amino acid binding"/>
    <property type="evidence" value="ECO:0007669"/>
    <property type="project" value="UniProtKB-ARBA"/>
</dbReference>